<protein>
    <submittedName>
        <fullName evidence="12">CLD10 protein</fullName>
    </submittedName>
</protein>
<comment type="similarity">
    <text evidence="3">Belongs to the claudin family.</text>
</comment>
<comment type="caution">
    <text evidence="12">The sequence shown here is derived from an EMBL/GenBank/DDBJ whole genome shotgun (WGS) entry which is preliminary data.</text>
</comment>
<evidence type="ECO:0000313" key="12">
    <source>
        <dbReference type="EMBL" id="MBN3314682.1"/>
    </source>
</evidence>
<keyword evidence="8 10" id="KW-1133">Transmembrane helix</keyword>
<dbReference type="AlphaFoldDB" id="A0A8J7NJK5"/>
<evidence type="ECO:0000256" key="7">
    <source>
        <dbReference type="ARBA" id="ARBA00022949"/>
    </source>
</evidence>
<keyword evidence="7" id="KW-0965">Cell junction</keyword>
<dbReference type="Pfam" id="PF00822">
    <property type="entry name" value="PMP22_Claudin"/>
    <property type="match status" value="1"/>
</dbReference>
<keyword evidence="6 10" id="KW-0812">Transmembrane</keyword>
<dbReference type="GO" id="GO:0005198">
    <property type="term" value="F:structural molecule activity"/>
    <property type="evidence" value="ECO:0007669"/>
    <property type="project" value="InterPro"/>
</dbReference>
<accession>A0A8J7NJK5</accession>
<dbReference type="PANTHER" id="PTHR12002">
    <property type="entry name" value="CLAUDIN"/>
    <property type="match status" value="1"/>
</dbReference>
<sequence>MAVVALQILGLVMGVLGWILDTVATSSQTWKVSTKVDSVITANWVFEGLWMQCAATALGSIQCKKFPTVLGLDACWLLTGVSLSNDYWKVSSYAGSANVFNKQYENLWMACVEDSTSVKNCRDFMSMMTLPAYIQGCRALMIISLILGLVAVIVSMLGLKCTKIGSSSEQAKGKIALVGGSLFITAGLSCLVATSWYASQVVKEFYDPFYGGTKFELGAGLYIGWGGACLGILGGSFLCCSCRRGTTVSKRGYDYSIAGQNAQKIYKASPPSEVSKAYV</sequence>
<keyword evidence="11" id="KW-0732">Signal</keyword>
<dbReference type="Proteomes" id="UP000736164">
    <property type="component" value="Unassembled WGS sequence"/>
</dbReference>
<keyword evidence="13" id="KW-1185">Reference proteome</keyword>
<evidence type="ECO:0000256" key="3">
    <source>
        <dbReference type="ARBA" id="ARBA00008295"/>
    </source>
</evidence>
<feature type="non-terminal residue" evidence="12">
    <location>
        <position position="1"/>
    </location>
</feature>
<name>A0A8J7NJK5_ATRSP</name>
<feature type="non-terminal residue" evidence="12">
    <location>
        <position position="279"/>
    </location>
</feature>
<evidence type="ECO:0000256" key="11">
    <source>
        <dbReference type="SAM" id="SignalP"/>
    </source>
</evidence>
<evidence type="ECO:0000313" key="13">
    <source>
        <dbReference type="Proteomes" id="UP000736164"/>
    </source>
</evidence>
<comment type="subcellular location">
    <subcellularLocation>
        <location evidence="1">Cell junction</location>
        <location evidence="1">Tight junction</location>
    </subcellularLocation>
    <subcellularLocation>
        <location evidence="2">Cell membrane</location>
        <topology evidence="2">Multi-pass membrane protein</topology>
    </subcellularLocation>
</comment>
<dbReference type="PRINTS" id="PR01077">
    <property type="entry name" value="CLAUDIN"/>
</dbReference>
<dbReference type="GO" id="GO:0005923">
    <property type="term" value="C:bicellular tight junction"/>
    <property type="evidence" value="ECO:0007669"/>
    <property type="project" value="UniProtKB-SubCell"/>
</dbReference>
<evidence type="ECO:0000256" key="6">
    <source>
        <dbReference type="ARBA" id="ARBA00022692"/>
    </source>
</evidence>
<evidence type="ECO:0000256" key="4">
    <source>
        <dbReference type="ARBA" id="ARBA00022427"/>
    </source>
</evidence>
<dbReference type="InterPro" id="IPR017974">
    <property type="entry name" value="Claudin_CS"/>
</dbReference>
<proteinExistence type="inferred from homology"/>
<feature type="signal peptide" evidence="11">
    <location>
        <begin position="1"/>
        <end position="17"/>
    </location>
</feature>
<dbReference type="InterPro" id="IPR006187">
    <property type="entry name" value="Claudin"/>
</dbReference>
<organism evidence="12 13">
    <name type="scientific">Atractosteus spatula</name>
    <name type="common">Alligator gar</name>
    <name type="synonym">Lepisosteus spatula</name>
    <dbReference type="NCBI Taxonomy" id="7917"/>
    <lineage>
        <taxon>Eukaryota</taxon>
        <taxon>Metazoa</taxon>
        <taxon>Chordata</taxon>
        <taxon>Craniata</taxon>
        <taxon>Vertebrata</taxon>
        <taxon>Euteleostomi</taxon>
        <taxon>Actinopterygii</taxon>
        <taxon>Neopterygii</taxon>
        <taxon>Holostei</taxon>
        <taxon>Semionotiformes</taxon>
        <taxon>Lepisosteidae</taxon>
        <taxon>Atractosteus</taxon>
    </lineage>
</organism>
<evidence type="ECO:0000256" key="2">
    <source>
        <dbReference type="ARBA" id="ARBA00004651"/>
    </source>
</evidence>
<dbReference type="PROSITE" id="PS01346">
    <property type="entry name" value="CLAUDIN"/>
    <property type="match status" value="2"/>
</dbReference>
<evidence type="ECO:0000256" key="10">
    <source>
        <dbReference type="SAM" id="Phobius"/>
    </source>
</evidence>
<dbReference type="EMBL" id="JAAWVO010016654">
    <property type="protein sequence ID" value="MBN3314682.1"/>
    <property type="molecule type" value="Genomic_DNA"/>
</dbReference>
<dbReference type="InterPro" id="IPR004031">
    <property type="entry name" value="PMP22/EMP/MP20/Claudin"/>
</dbReference>
<dbReference type="Gene3D" id="1.20.140.150">
    <property type="match status" value="2"/>
</dbReference>
<evidence type="ECO:0000256" key="8">
    <source>
        <dbReference type="ARBA" id="ARBA00022989"/>
    </source>
</evidence>
<keyword evidence="5" id="KW-1003">Cell membrane</keyword>
<feature type="transmembrane region" description="Helical" evidence="10">
    <location>
        <begin position="219"/>
        <end position="241"/>
    </location>
</feature>
<feature type="transmembrane region" description="Helical" evidence="10">
    <location>
        <begin position="132"/>
        <end position="154"/>
    </location>
</feature>
<gene>
    <name evidence="12" type="primary">Cldn10_0</name>
    <name evidence="12" type="ORF">GTO95_0004504</name>
</gene>
<feature type="transmembrane region" description="Helical" evidence="10">
    <location>
        <begin position="175"/>
        <end position="199"/>
    </location>
</feature>
<feature type="chain" id="PRO_5035228130" evidence="11">
    <location>
        <begin position="18"/>
        <end position="279"/>
    </location>
</feature>
<evidence type="ECO:0000256" key="5">
    <source>
        <dbReference type="ARBA" id="ARBA00022475"/>
    </source>
</evidence>
<keyword evidence="9 10" id="KW-0472">Membrane</keyword>
<reference evidence="12" key="1">
    <citation type="journal article" date="2021" name="Cell">
        <title>Tracing the genetic footprints of vertebrate landing in non-teleost ray-finned fishes.</title>
        <authorList>
            <person name="Bi X."/>
            <person name="Wang K."/>
            <person name="Yang L."/>
            <person name="Pan H."/>
            <person name="Jiang H."/>
            <person name="Wei Q."/>
            <person name="Fang M."/>
            <person name="Yu H."/>
            <person name="Zhu C."/>
            <person name="Cai Y."/>
            <person name="He Y."/>
            <person name="Gan X."/>
            <person name="Zeng H."/>
            <person name="Yu D."/>
            <person name="Zhu Y."/>
            <person name="Jiang H."/>
            <person name="Qiu Q."/>
            <person name="Yang H."/>
            <person name="Zhang Y.E."/>
            <person name="Wang W."/>
            <person name="Zhu M."/>
            <person name="He S."/>
            <person name="Zhang G."/>
        </authorList>
    </citation>
    <scope>NUCLEOTIDE SEQUENCE</scope>
    <source>
        <strain evidence="12">Allg_001</strain>
    </source>
</reference>
<evidence type="ECO:0000256" key="9">
    <source>
        <dbReference type="ARBA" id="ARBA00023136"/>
    </source>
</evidence>
<dbReference type="GO" id="GO:0005886">
    <property type="term" value="C:plasma membrane"/>
    <property type="evidence" value="ECO:0007669"/>
    <property type="project" value="UniProtKB-SubCell"/>
</dbReference>
<keyword evidence="4" id="KW-0796">Tight junction</keyword>
<evidence type="ECO:0000256" key="1">
    <source>
        <dbReference type="ARBA" id="ARBA00004435"/>
    </source>
</evidence>